<evidence type="ECO:0000256" key="7">
    <source>
        <dbReference type="ARBA" id="ARBA00022777"/>
    </source>
</evidence>
<proteinExistence type="predicted"/>
<protein>
    <recommendedName>
        <fullName evidence="3">histidine kinase</fullName>
        <ecNumber evidence="3">2.7.13.3</ecNumber>
    </recommendedName>
</protein>
<dbReference type="EC" id="2.7.13.3" evidence="3"/>
<dbReference type="InterPro" id="IPR050428">
    <property type="entry name" value="TCS_sensor_his_kinase"/>
</dbReference>
<dbReference type="Gene3D" id="6.10.340.10">
    <property type="match status" value="1"/>
</dbReference>
<dbReference type="PANTHER" id="PTHR45436:SF5">
    <property type="entry name" value="SENSOR HISTIDINE KINASE TRCS"/>
    <property type="match status" value="1"/>
</dbReference>
<dbReference type="InterPro" id="IPR003660">
    <property type="entry name" value="HAMP_dom"/>
</dbReference>
<keyword evidence="4" id="KW-0597">Phosphoprotein</keyword>
<keyword evidence="5" id="KW-0808">Transferase</keyword>
<evidence type="ECO:0000256" key="8">
    <source>
        <dbReference type="ARBA" id="ARBA00022989"/>
    </source>
</evidence>
<keyword evidence="13" id="KW-1185">Reference proteome</keyword>
<name>A0ABW4TJJ1_9ACTN</name>
<reference evidence="13" key="1">
    <citation type="journal article" date="2019" name="Int. J. Syst. Evol. Microbiol.">
        <title>The Global Catalogue of Microorganisms (GCM) 10K type strain sequencing project: providing services to taxonomists for standard genome sequencing and annotation.</title>
        <authorList>
            <consortium name="The Broad Institute Genomics Platform"/>
            <consortium name="The Broad Institute Genome Sequencing Center for Infectious Disease"/>
            <person name="Wu L."/>
            <person name="Ma J."/>
        </authorList>
    </citation>
    <scope>NUCLEOTIDE SEQUENCE [LARGE SCALE GENOMIC DNA]</scope>
    <source>
        <strain evidence="13">CGMCC 1.12477</strain>
    </source>
</reference>
<dbReference type="InterPro" id="IPR036097">
    <property type="entry name" value="HisK_dim/P_sf"/>
</dbReference>
<organism evidence="12 13">
    <name type="scientific">Nocardioides aestuarii</name>
    <dbReference type="NCBI Taxonomy" id="252231"/>
    <lineage>
        <taxon>Bacteria</taxon>
        <taxon>Bacillati</taxon>
        <taxon>Actinomycetota</taxon>
        <taxon>Actinomycetes</taxon>
        <taxon>Propionibacteriales</taxon>
        <taxon>Nocardioidaceae</taxon>
        <taxon>Nocardioides</taxon>
    </lineage>
</organism>
<evidence type="ECO:0000313" key="12">
    <source>
        <dbReference type="EMBL" id="MFD1945191.1"/>
    </source>
</evidence>
<dbReference type="RefSeq" id="WP_343915916.1">
    <property type="nucleotide sequence ID" value="NZ_BAAAJT010000002.1"/>
</dbReference>
<keyword evidence="6 10" id="KW-0812">Transmembrane</keyword>
<dbReference type="CDD" id="cd00082">
    <property type="entry name" value="HisKA"/>
    <property type="match status" value="1"/>
</dbReference>
<evidence type="ECO:0000256" key="10">
    <source>
        <dbReference type="SAM" id="Phobius"/>
    </source>
</evidence>
<accession>A0ABW4TJJ1</accession>
<evidence type="ECO:0000256" key="6">
    <source>
        <dbReference type="ARBA" id="ARBA00022692"/>
    </source>
</evidence>
<dbReference type="PANTHER" id="PTHR45436">
    <property type="entry name" value="SENSOR HISTIDINE KINASE YKOH"/>
    <property type="match status" value="1"/>
</dbReference>
<keyword evidence="8 10" id="KW-1133">Transmembrane helix</keyword>
<dbReference type="EMBL" id="JBHUGD010000001">
    <property type="protein sequence ID" value="MFD1945191.1"/>
    <property type="molecule type" value="Genomic_DNA"/>
</dbReference>
<keyword evidence="7 12" id="KW-0418">Kinase</keyword>
<feature type="domain" description="HAMP" evidence="11">
    <location>
        <begin position="150"/>
        <end position="202"/>
    </location>
</feature>
<dbReference type="PROSITE" id="PS50885">
    <property type="entry name" value="HAMP"/>
    <property type="match status" value="1"/>
</dbReference>
<gene>
    <name evidence="12" type="ORF">ACFSDE_00160</name>
</gene>
<dbReference type="Gene3D" id="1.10.287.130">
    <property type="match status" value="1"/>
</dbReference>
<comment type="subcellular location">
    <subcellularLocation>
        <location evidence="2">Cell membrane</location>
    </subcellularLocation>
</comment>
<keyword evidence="10" id="KW-0472">Membrane</keyword>
<evidence type="ECO:0000256" key="5">
    <source>
        <dbReference type="ARBA" id="ARBA00022679"/>
    </source>
</evidence>
<dbReference type="InterPro" id="IPR003661">
    <property type="entry name" value="HisK_dim/P_dom"/>
</dbReference>
<comment type="catalytic activity">
    <reaction evidence="1">
        <text>ATP + protein L-histidine = ADP + protein N-phospho-L-histidine.</text>
        <dbReference type="EC" id="2.7.13.3"/>
    </reaction>
</comment>
<evidence type="ECO:0000256" key="2">
    <source>
        <dbReference type="ARBA" id="ARBA00004236"/>
    </source>
</evidence>
<keyword evidence="9" id="KW-0902">Two-component regulatory system</keyword>
<evidence type="ECO:0000256" key="3">
    <source>
        <dbReference type="ARBA" id="ARBA00012438"/>
    </source>
</evidence>
<comment type="caution">
    <text evidence="12">The sequence shown here is derived from an EMBL/GenBank/DDBJ whole genome shotgun (WGS) entry which is preliminary data.</text>
</comment>
<evidence type="ECO:0000256" key="4">
    <source>
        <dbReference type="ARBA" id="ARBA00022553"/>
    </source>
</evidence>
<dbReference type="SMART" id="SM00388">
    <property type="entry name" value="HisKA"/>
    <property type="match status" value="1"/>
</dbReference>
<dbReference type="Proteomes" id="UP001597351">
    <property type="component" value="Unassembled WGS sequence"/>
</dbReference>
<evidence type="ECO:0000256" key="9">
    <source>
        <dbReference type="ARBA" id="ARBA00023012"/>
    </source>
</evidence>
<dbReference type="SUPFAM" id="SSF47384">
    <property type="entry name" value="Homodimeric domain of signal transducing histidine kinase"/>
    <property type="match status" value="1"/>
</dbReference>
<evidence type="ECO:0000256" key="1">
    <source>
        <dbReference type="ARBA" id="ARBA00000085"/>
    </source>
</evidence>
<dbReference type="GO" id="GO:0016301">
    <property type="term" value="F:kinase activity"/>
    <property type="evidence" value="ECO:0007669"/>
    <property type="project" value="UniProtKB-KW"/>
</dbReference>
<feature type="transmembrane region" description="Helical" evidence="10">
    <location>
        <begin position="130"/>
        <end position="149"/>
    </location>
</feature>
<evidence type="ECO:0000313" key="13">
    <source>
        <dbReference type="Proteomes" id="UP001597351"/>
    </source>
</evidence>
<evidence type="ECO:0000259" key="11">
    <source>
        <dbReference type="PROSITE" id="PS50885"/>
    </source>
</evidence>
<sequence>MRERIAAAFVLLAIVLVAIVVSVRAWTLQDFLLDREQAEQRQAAELVAAVIADRVESGQPVDRELLIELIGLESRLQYDGPDGSVVVQGRAYDTDEGVISATVEAGEGQVELSTSARQLSATSARQVTSLLMLGVLLTLLAGLAGWWLASRLAAPFRSLAVAAGAMGRGRVDVAVPETRIPEARAIAQALRAGVSQLATRLAREREFAEYASHELRTPLTALQLELEDLAMRGDVPDDARATARRGLQRVRDVDAAAGRLVAITRQGALVEGGQVALSELAIHVIQSWADRLGPQRRTVTAGVEGDLHLTFTPGPVEQVLELVLDEVVGGEGAVRLLFEGSPSHVRVEVPAGVASAPPHPGLTGARELAEQQGGRVTGDLTAGGVTVWMPRR</sequence>
<dbReference type="Pfam" id="PF00512">
    <property type="entry name" value="HisKA"/>
    <property type="match status" value="1"/>
</dbReference>